<comment type="cofactor">
    <cofactor evidence="1">
        <name>Mn(2+)</name>
        <dbReference type="ChEBI" id="CHEBI:29035"/>
    </cofactor>
</comment>
<comment type="cofactor">
    <cofactor evidence="2">
        <name>Mg(2+)</name>
        <dbReference type="ChEBI" id="CHEBI:18420"/>
    </cofactor>
</comment>
<feature type="compositionally biased region" description="Low complexity" evidence="7">
    <location>
        <begin position="35"/>
        <end position="46"/>
    </location>
</feature>
<comment type="similarity">
    <text evidence="3 6">Belongs to the malic enzymes family.</text>
</comment>
<dbReference type="SMART" id="SM01274">
    <property type="entry name" value="malic"/>
    <property type="match status" value="1"/>
</dbReference>
<dbReference type="EMBL" id="CP141886">
    <property type="protein sequence ID" value="WRT68060.1"/>
    <property type="molecule type" value="Genomic_DNA"/>
</dbReference>
<keyword evidence="4 6" id="KW-0479">Metal-binding</keyword>
<evidence type="ECO:0000256" key="2">
    <source>
        <dbReference type="ARBA" id="ARBA00001946"/>
    </source>
</evidence>
<dbReference type="InterPro" id="IPR046346">
    <property type="entry name" value="Aminoacid_DH-like_N_sf"/>
</dbReference>
<feature type="domain" description="Malic enzyme N-terminal" evidence="9">
    <location>
        <begin position="75"/>
        <end position="258"/>
    </location>
</feature>
<reference evidence="10 11" key="1">
    <citation type="submission" date="2024-01" db="EMBL/GenBank/DDBJ databases">
        <title>Comparative genomics of Cryptococcus and Kwoniella reveals pathogenesis evolution and contrasting modes of karyotype evolution via chromosome fusion or intercentromeric recombination.</title>
        <authorList>
            <person name="Coelho M.A."/>
            <person name="David-Palma M."/>
            <person name="Shea T."/>
            <person name="Bowers K."/>
            <person name="McGinley-Smith S."/>
            <person name="Mohammad A.W."/>
            <person name="Gnirke A."/>
            <person name="Yurkov A.M."/>
            <person name="Nowrousian M."/>
            <person name="Sun S."/>
            <person name="Cuomo C.A."/>
            <person name="Heitman J."/>
        </authorList>
    </citation>
    <scope>NUCLEOTIDE SEQUENCE [LARGE SCALE GENOMIC DNA]</scope>
    <source>
        <strain evidence="10">CBS 11374</strain>
    </source>
</reference>
<dbReference type="InterPro" id="IPR037062">
    <property type="entry name" value="Malic_N_dom_sf"/>
</dbReference>
<dbReference type="PROSITE" id="PS00331">
    <property type="entry name" value="MALIC_ENZYMES"/>
    <property type="match status" value="1"/>
</dbReference>
<gene>
    <name evidence="10" type="ORF">IL334_005035</name>
</gene>
<feature type="domain" description="Malic enzyme NAD-binding" evidence="8">
    <location>
        <begin position="268"/>
        <end position="531"/>
    </location>
</feature>
<evidence type="ECO:0000313" key="11">
    <source>
        <dbReference type="Proteomes" id="UP001329825"/>
    </source>
</evidence>
<evidence type="ECO:0000256" key="6">
    <source>
        <dbReference type="RuleBase" id="RU003426"/>
    </source>
</evidence>
<evidence type="ECO:0000256" key="3">
    <source>
        <dbReference type="ARBA" id="ARBA00008785"/>
    </source>
</evidence>
<dbReference type="Gene3D" id="3.40.50.720">
    <property type="entry name" value="NAD(P)-binding Rossmann-like Domain"/>
    <property type="match status" value="1"/>
</dbReference>
<dbReference type="SUPFAM" id="SSF53223">
    <property type="entry name" value="Aminoacid dehydrogenase-like, N-terminal domain"/>
    <property type="match status" value="1"/>
</dbReference>
<accession>A0ABZ1D3S9</accession>
<dbReference type="PIRSF" id="PIRSF000106">
    <property type="entry name" value="ME"/>
    <property type="match status" value="1"/>
</dbReference>
<evidence type="ECO:0000259" key="9">
    <source>
        <dbReference type="SMART" id="SM01274"/>
    </source>
</evidence>
<dbReference type="PRINTS" id="PR00072">
    <property type="entry name" value="MALOXRDTASE"/>
</dbReference>
<evidence type="ECO:0000256" key="4">
    <source>
        <dbReference type="ARBA" id="ARBA00022723"/>
    </source>
</evidence>
<dbReference type="Pfam" id="PF00390">
    <property type="entry name" value="malic"/>
    <property type="match status" value="1"/>
</dbReference>
<dbReference type="InterPro" id="IPR036291">
    <property type="entry name" value="NAD(P)-bd_dom_sf"/>
</dbReference>
<evidence type="ECO:0000256" key="5">
    <source>
        <dbReference type="ARBA" id="ARBA00023002"/>
    </source>
</evidence>
<keyword evidence="5 6" id="KW-0560">Oxidoreductase</keyword>
<proteinExistence type="inferred from homology"/>
<dbReference type="RefSeq" id="XP_062792800.1">
    <property type="nucleotide sequence ID" value="XM_062936749.1"/>
</dbReference>
<evidence type="ECO:0000313" key="10">
    <source>
        <dbReference type="EMBL" id="WRT68060.1"/>
    </source>
</evidence>
<name>A0ABZ1D3S9_9TREE</name>
<dbReference type="InterPro" id="IPR012302">
    <property type="entry name" value="Malic_NAD-bd"/>
</dbReference>
<evidence type="ECO:0000259" key="8">
    <source>
        <dbReference type="SMART" id="SM00919"/>
    </source>
</evidence>
<dbReference type="SUPFAM" id="SSF51735">
    <property type="entry name" value="NAD(P)-binding Rossmann-fold domains"/>
    <property type="match status" value="1"/>
</dbReference>
<dbReference type="PANTHER" id="PTHR23406:SF32">
    <property type="entry name" value="NADP-DEPENDENT MALIC ENZYME"/>
    <property type="match status" value="1"/>
</dbReference>
<dbReference type="SMART" id="SM00919">
    <property type="entry name" value="Malic_M"/>
    <property type="match status" value="1"/>
</dbReference>
<keyword evidence="11" id="KW-1185">Reference proteome</keyword>
<dbReference type="GeneID" id="87957166"/>
<dbReference type="InterPro" id="IPR012301">
    <property type="entry name" value="Malic_N_dom"/>
</dbReference>
<dbReference type="InterPro" id="IPR015884">
    <property type="entry name" value="Malic_enzyme_CS"/>
</dbReference>
<dbReference type="InterPro" id="IPR001891">
    <property type="entry name" value="Malic_OxRdtase"/>
</dbReference>
<organism evidence="10 11">
    <name type="scientific">Kwoniella shivajii</name>
    <dbReference type="NCBI Taxonomy" id="564305"/>
    <lineage>
        <taxon>Eukaryota</taxon>
        <taxon>Fungi</taxon>
        <taxon>Dikarya</taxon>
        <taxon>Basidiomycota</taxon>
        <taxon>Agaricomycotina</taxon>
        <taxon>Tremellomycetes</taxon>
        <taxon>Tremellales</taxon>
        <taxon>Cryptococcaceae</taxon>
        <taxon>Kwoniella</taxon>
    </lineage>
</organism>
<dbReference type="Pfam" id="PF03949">
    <property type="entry name" value="Malic_M"/>
    <property type="match status" value="1"/>
</dbReference>
<dbReference type="NCBIfam" id="NF010052">
    <property type="entry name" value="PRK13529.1"/>
    <property type="match status" value="1"/>
</dbReference>
<evidence type="ECO:0000256" key="7">
    <source>
        <dbReference type="SAM" id="MobiDB-lite"/>
    </source>
</evidence>
<protein>
    <recommendedName>
        <fullName evidence="6">Malic enzyme</fullName>
    </recommendedName>
</protein>
<feature type="region of interest" description="Disordered" evidence="7">
    <location>
        <begin position="12"/>
        <end position="46"/>
    </location>
</feature>
<dbReference type="Proteomes" id="UP001329825">
    <property type="component" value="Chromosome 6"/>
</dbReference>
<evidence type="ECO:0000256" key="1">
    <source>
        <dbReference type="ARBA" id="ARBA00001936"/>
    </source>
</evidence>
<dbReference type="Gene3D" id="3.40.50.10380">
    <property type="entry name" value="Malic enzyme, N-terminal domain"/>
    <property type="match status" value="1"/>
</dbReference>
<dbReference type="PANTHER" id="PTHR23406">
    <property type="entry name" value="MALIC ENZYME-RELATED"/>
    <property type="match status" value="1"/>
</dbReference>
<sequence>MTAATTTFAKSISSLLNGSGPTPPLTPNGEEPKSISRSSSPHPLVSSQQNLLRLKAHLQNLPTDLLKHVHLSKIRRDDPNLYFSAIRDDLTGLAPIVYTPTVGEACQKYSHIYQGPEGLYLSIDDKDRIPEILSEYASKLSTTPQILVVTDGSRILGLGDLGIGGMGISVGKLNLYVAGGGVNPHGCLPVVLDMGTNTESIRDDPLYIGLRRPRVGLEEATEFMDCFMAAASNAFPNAVIQHEDFYSEAAFAFLEKYKNKYRMFNDDIEGTGSVILGGFMAAAKQASAASGKALKDHKVVFLGGGSAAVGVAKEMMNFFRMQGLSEDEAKERFWLIDTKGLITSTRPDVVAGKLASHKKYFIRNDTEGKEYPSLASVVEFVQPTALVGLSTTFGAFGEDVVRRMADLNQAPIIFPLSNPTSKCELSFSDALEWTDGKVLFASGSPYAPITRDGKLREPGQGNNFLVFPGIGFGTLQAGAKEVSSAMITASAISLSEALNEEEKAAGLLYPRLERIREVSAKVAAGVVKKAQEEGVDTNEKLRGLDEAALIKEMNAAQWWP</sequence>